<evidence type="ECO:0000256" key="7">
    <source>
        <dbReference type="ARBA" id="ARBA00023010"/>
    </source>
</evidence>
<keyword evidence="7 9" id="KW-0811">Translocation</keyword>
<dbReference type="Proteomes" id="UP000285908">
    <property type="component" value="Unassembled WGS sequence"/>
</dbReference>
<evidence type="ECO:0000256" key="10">
    <source>
        <dbReference type="SAM" id="MobiDB-lite"/>
    </source>
</evidence>
<dbReference type="GO" id="GO:0043953">
    <property type="term" value="P:protein transport by the Tat complex"/>
    <property type="evidence" value="ECO:0007669"/>
    <property type="project" value="UniProtKB-UniRule"/>
</dbReference>
<dbReference type="PRINTS" id="PR01506">
    <property type="entry name" value="TATBPROTEIN"/>
</dbReference>
<feature type="compositionally biased region" description="Basic and acidic residues" evidence="10">
    <location>
        <begin position="107"/>
        <end position="130"/>
    </location>
</feature>
<feature type="transmembrane region" description="Helical" evidence="11">
    <location>
        <begin position="6"/>
        <end position="25"/>
    </location>
</feature>
<evidence type="ECO:0000313" key="13">
    <source>
        <dbReference type="Proteomes" id="UP000285908"/>
    </source>
</evidence>
<keyword evidence="13" id="KW-1185">Reference proteome</keyword>
<dbReference type="HAMAP" id="MF_00237">
    <property type="entry name" value="TatB"/>
    <property type="match status" value="1"/>
</dbReference>
<feature type="compositionally biased region" description="Low complexity" evidence="10">
    <location>
        <begin position="131"/>
        <end position="140"/>
    </location>
</feature>
<evidence type="ECO:0000256" key="2">
    <source>
        <dbReference type="ARBA" id="ARBA00022448"/>
    </source>
</evidence>
<dbReference type="Pfam" id="PF02416">
    <property type="entry name" value="TatA_B_E"/>
    <property type="match status" value="1"/>
</dbReference>
<dbReference type="GO" id="GO:0033281">
    <property type="term" value="C:TAT protein transport complex"/>
    <property type="evidence" value="ECO:0007669"/>
    <property type="project" value="UniProtKB-UniRule"/>
</dbReference>
<evidence type="ECO:0000256" key="5">
    <source>
        <dbReference type="ARBA" id="ARBA00022927"/>
    </source>
</evidence>
<dbReference type="InterPro" id="IPR003369">
    <property type="entry name" value="TatA/B/E"/>
</dbReference>
<organism evidence="12 13">
    <name type="scientific">Mesobaculum littorinae</name>
    <dbReference type="NCBI Taxonomy" id="2486419"/>
    <lineage>
        <taxon>Bacteria</taxon>
        <taxon>Pseudomonadati</taxon>
        <taxon>Pseudomonadota</taxon>
        <taxon>Alphaproteobacteria</taxon>
        <taxon>Rhodobacterales</taxon>
        <taxon>Roseobacteraceae</taxon>
        <taxon>Mesobaculum</taxon>
    </lineage>
</organism>
<keyword evidence="8 9" id="KW-0472">Membrane</keyword>
<proteinExistence type="inferred from homology"/>
<evidence type="ECO:0000256" key="11">
    <source>
        <dbReference type="SAM" id="Phobius"/>
    </source>
</evidence>
<dbReference type="Gene3D" id="1.20.5.3310">
    <property type="match status" value="1"/>
</dbReference>
<feature type="compositionally biased region" description="Basic and acidic residues" evidence="10">
    <location>
        <begin position="84"/>
        <end position="94"/>
    </location>
</feature>
<dbReference type="PANTHER" id="PTHR33162">
    <property type="entry name" value="SEC-INDEPENDENT PROTEIN TRANSLOCASE PROTEIN TATA, CHLOROPLASTIC"/>
    <property type="match status" value="1"/>
</dbReference>
<evidence type="ECO:0000256" key="8">
    <source>
        <dbReference type="ARBA" id="ARBA00023136"/>
    </source>
</evidence>
<feature type="region of interest" description="Disordered" evidence="10">
    <location>
        <begin position="84"/>
        <end position="211"/>
    </location>
</feature>
<protein>
    <recommendedName>
        <fullName evidence="9">Sec-independent protein translocase protein TatB</fullName>
    </recommendedName>
</protein>
<feature type="compositionally biased region" description="Low complexity" evidence="10">
    <location>
        <begin position="177"/>
        <end position="198"/>
    </location>
</feature>
<gene>
    <name evidence="9 12" type="primary">tatB</name>
    <name evidence="12" type="ORF">EKE94_03665</name>
</gene>
<sequence length="211" mass="22400">MFDIGWTELLVIGVVALIVVGPKDLPAMFRELGRFSARIKGMARDFQRAMEDAADDTGVRDVAKDLRKATSPRQMGLDKLKDAADRFDKWEPGKPQRAIGSDTAKLSAERAEAARRARDATADAATRRMAAEGQAAAPEMAEAHGGADDDLRPMAEQNDDVSEAASYDAATSRREAAAAARADTAPAPETPRTATTGPQGDGADGQDQSKS</sequence>
<keyword evidence="5 9" id="KW-0653">Protein transport</keyword>
<dbReference type="OrthoDB" id="7206969at2"/>
<comment type="subunit">
    <text evidence="9">The Tat system comprises two distinct complexes: a TatABC complex, containing multiple copies of TatA, TatB and TatC subunits, and a separate TatA complex, containing only TatA subunits. Substrates initially bind to the TatABC complex, which probably triggers association of the separate TatA complex to form the active translocon.</text>
</comment>
<comment type="caution">
    <text evidence="12">The sequence shown here is derived from an EMBL/GenBank/DDBJ whole genome shotgun (WGS) entry which is preliminary data.</text>
</comment>
<evidence type="ECO:0000313" key="12">
    <source>
        <dbReference type="EMBL" id="RVV99781.1"/>
    </source>
</evidence>
<dbReference type="InterPro" id="IPR018448">
    <property type="entry name" value="TatB"/>
</dbReference>
<comment type="similarity">
    <text evidence="9">Belongs to the TatB family.</text>
</comment>
<dbReference type="GO" id="GO:0008320">
    <property type="term" value="F:protein transmembrane transporter activity"/>
    <property type="evidence" value="ECO:0007669"/>
    <property type="project" value="UniProtKB-UniRule"/>
</dbReference>
<comment type="subcellular location">
    <subcellularLocation>
        <location evidence="9">Cell membrane</location>
        <topology evidence="9">Single-pass membrane protein</topology>
    </subcellularLocation>
    <subcellularLocation>
        <location evidence="1">Membrane</location>
        <topology evidence="1">Single-pass membrane protein</topology>
    </subcellularLocation>
</comment>
<reference evidence="12 13" key="1">
    <citation type="submission" date="2018-11" db="EMBL/GenBank/DDBJ databases">
        <title>Mesobaculum littorinae gen. nov., sp. nov., isolated from Littorina scabra that represents a novel genus of the order Rhodobacteraceae.</title>
        <authorList>
            <person name="Li F."/>
        </authorList>
    </citation>
    <scope>NUCLEOTIDE SEQUENCE [LARGE SCALE GENOMIC DNA]</scope>
    <source>
        <strain evidence="12 13">M0103</strain>
    </source>
</reference>
<evidence type="ECO:0000256" key="9">
    <source>
        <dbReference type="HAMAP-Rule" id="MF_00237"/>
    </source>
</evidence>
<keyword evidence="6 9" id="KW-1133">Transmembrane helix</keyword>
<evidence type="ECO:0000256" key="4">
    <source>
        <dbReference type="ARBA" id="ARBA00022692"/>
    </source>
</evidence>
<evidence type="ECO:0000256" key="1">
    <source>
        <dbReference type="ARBA" id="ARBA00004167"/>
    </source>
</evidence>
<dbReference type="AlphaFoldDB" id="A0A438ALP7"/>
<dbReference type="PANTHER" id="PTHR33162:SF1">
    <property type="entry name" value="SEC-INDEPENDENT PROTEIN TRANSLOCASE PROTEIN TATA, CHLOROPLASTIC"/>
    <property type="match status" value="1"/>
</dbReference>
<dbReference type="EMBL" id="RQXX01000001">
    <property type="protein sequence ID" value="RVV99781.1"/>
    <property type="molecule type" value="Genomic_DNA"/>
</dbReference>
<comment type="function">
    <text evidence="9">Part of the twin-arginine translocation (Tat) system that transports large folded proteins containing a characteristic twin-arginine motif in their signal peptide across membranes. Together with TatC, TatB is part of a receptor directly interacting with Tat signal peptides. TatB may form an oligomeric binding site that transiently accommodates folded Tat precursor proteins before their translocation.</text>
</comment>
<keyword evidence="2 9" id="KW-0813">Transport</keyword>
<feature type="compositionally biased region" description="Basic and acidic residues" evidence="10">
    <location>
        <begin position="141"/>
        <end position="153"/>
    </location>
</feature>
<evidence type="ECO:0000256" key="6">
    <source>
        <dbReference type="ARBA" id="ARBA00022989"/>
    </source>
</evidence>
<evidence type="ECO:0000256" key="3">
    <source>
        <dbReference type="ARBA" id="ARBA00022475"/>
    </source>
</evidence>
<accession>A0A438ALP7</accession>
<name>A0A438ALP7_9RHOB</name>
<keyword evidence="4 9" id="KW-0812">Transmembrane</keyword>
<keyword evidence="3 9" id="KW-1003">Cell membrane</keyword>
<dbReference type="NCBIfam" id="TIGR01410">
    <property type="entry name" value="tatB"/>
    <property type="match status" value="1"/>
</dbReference>